<name>A0A8T4HBK3_9SPHI</name>
<dbReference type="Pfam" id="PF16215">
    <property type="entry name" value="DUF4876"/>
    <property type="match status" value="1"/>
</dbReference>
<evidence type="ECO:0000256" key="1">
    <source>
        <dbReference type="SAM" id="SignalP"/>
    </source>
</evidence>
<comment type="caution">
    <text evidence="2">The sequence shown here is derived from an EMBL/GenBank/DDBJ whole genome shotgun (WGS) entry which is preliminary data.</text>
</comment>
<dbReference type="InterPro" id="IPR032627">
    <property type="entry name" value="DUF4876"/>
</dbReference>
<evidence type="ECO:0000313" key="2">
    <source>
        <dbReference type="EMBL" id="MBP3944309.1"/>
    </source>
</evidence>
<dbReference type="PROSITE" id="PS51257">
    <property type="entry name" value="PROKAR_LIPOPROTEIN"/>
    <property type="match status" value="1"/>
</dbReference>
<dbReference type="EMBL" id="JAGKSB010000016">
    <property type="protein sequence ID" value="MBP3944309.1"/>
    <property type="molecule type" value="Genomic_DNA"/>
</dbReference>
<organism evidence="2 3">
    <name type="scientific">Rhinopithecimicrobium faecis</name>
    <dbReference type="NCBI Taxonomy" id="2820698"/>
    <lineage>
        <taxon>Bacteria</taxon>
        <taxon>Pseudomonadati</taxon>
        <taxon>Bacteroidota</taxon>
        <taxon>Sphingobacteriia</taxon>
        <taxon>Sphingobacteriales</taxon>
        <taxon>Sphingobacteriaceae</taxon>
        <taxon>Rhinopithecimicrobium</taxon>
    </lineage>
</organism>
<dbReference type="Proteomes" id="UP000679691">
    <property type="component" value="Unassembled WGS sequence"/>
</dbReference>
<feature type="signal peptide" evidence="1">
    <location>
        <begin position="1"/>
        <end position="20"/>
    </location>
</feature>
<gene>
    <name evidence="2" type="ORF">J5U18_12235</name>
</gene>
<keyword evidence="1" id="KW-0732">Signal</keyword>
<dbReference type="AlphaFoldDB" id="A0A8T4HBK3"/>
<keyword evidence="3" id="KW-1185">Reference proteome</keyword>
<feature type="chain" id="PRO_5035879484" evidence="1">
    <location>
        <begin position="21"/>
        <end position="452"/>
    </location>
</feature>
<accession>A0A8T4HBK3</accession>
<evidence type="ECO:0000313" key="3">
    <source>
        <dbReference type="Proteomes" id="UP000679691"/>
    </source>
</evidence>
<sequence length="452" mass="49954">MTRKITFLLALFITLFTACKKNDNVTQPIDISFQLAVDPAVISFKLPYQQASVTLINKINNERYTAKPTDKGLVSFEDLAPGTYSLNVSLTLTAAEFTTLSGIYRDKDFLLNHTMDNQSFQSSSNQTIQLTTSEAIGDWVIKQIYYASSDTKNGAVVRDFFYEIYNNATTTRYADSLCIATVFGKRNNNTGDYLLSNLQFDWSKSLNMAVSGDANTEYVYANSIFMIPSDATGRRYPVAPGKSIVIAQTAIDHTKPYTLNSGKTQEIADATLTVDLSKADFEVNLYPYEQKIQPGRTKNASDVDNPSVTDMETIYAIGMRDLILNPQGQESYALFKGSAQTIENIKYYAVPTVRTITANTNLYPQIPVSQILDAVEVAAIIEKDKAPRRLPQRLDAGSASVTGGPYSSQSIVRKTKQVINGRRILMDTNNSNNDFGVLLKADPSKGANSFID</sequence>
<dbReference type="RefSeq" id="WP_353547815.1">
    <property type="nucleotide sequence ID" value="NZ_JAGKSB010000016.1"/>
</dbReference>
<proteinExistence type="predicted"/>
<reference evidence="2" key="1">
    <citation type="submission" date="2021-03" db="EMBL/GenBank/DDBJ databases">
        <authorList>
            <person name="Lu T."/>
            <person name="Wang Q."/>
            <person name="Han X."/>
        </authorList>
    </citation>
    <scope>NUCLEOTIDE SEQUENCE</scope>
    <source>
        <strain evidence="2">WQ 2009</strain>
    </source>
</reference>
<protein>
    <submittedName>
        <fullName evidence="2">DUF4876 domain-containing protein</fullName>
    </submittedName>
</protein>